<gene>
    <name evidence="10" type="ORF">I7X43_12545</name>
</gene>
<evidence type="ECO:0000256" key="9">
    <source>
        <dbReference type="SAM" id="Phobius"/>
    </source>
</evidence>
<feature type="transmembrane region" description="Helical" evidence="9">
    <location>
        <begin position="253"/>
        <end position="272"/>
    </location>
</feature>
<comment type="subcellular location">
    <subcellularLocation>
        <location evidence="1">Cell membrane</location>
        <topology evidence="1">Multi-pass membrane protein</topology>
    </subcellularLocation>
    <subcellularLocation>
        <location evidence="8">Membrane</location>
        <topology evidence="8">Multi-pass membrane protein</topology>
    </subcellularLocation>
</comment>
<dbReference type="PANTHER" id="PTHR23517:SF15">
    <property type="entry name" value="PROTON-DEPENDENT OLIGOPEPTIDE FAMILY TRANSPORT PROTEIN"/>
    <property type="match status" value="1"/>
</dbReference>
<feature type="transmembrane region" description="Helical" evidence="9">
    <location>
        <begin position="436"/>
        <end position="456"/>
    </location>
</feature>
<dbReference type="PROSITE" id="PS01023">
    <property type="entry name" value="PTR2_2"/>
    <property type="match status" value="1"/>
</dbReference>
<keyword evidence="4 8" id="KW-0812">Transmembrane</keyword>
<keyword evidence="2 8" id="KW-0813">Transport</keyword>
<dbReference type="GO" id="GO:1904680">
    <property type="term" value="F:peptide transmembrane transporter activity"/>
    <property type="evidence" value="ECO:0007669"/>
    <property type="project" value="InterPro"/>
</dbReference>
<keyword evidence="11" id="KW-1185">Reference proteome</keyword>
<organism evidence="10 11">
    <name type="scientific">Inhella gelatinilytica</name>
    <dbReference type="NCBI Taxonomy" id="2795030"/>
    <lineage>
        <taxon>Bacteria</taxon>
        <taxon>Pseudomonadati</taxon>
        <taxon>Pseudomonadota</taxon>
        <taxon>Betaproteobacteria</taxon>
        <taxon>Burkholderiales</taxon>
        <taxon>Sphaerotilaceae</taxon>
        <taxon>Inhella</taxon>
    </lineage>
</organism>
<dbReference type="GO" id="GO:0005886">
    <property type="term" value="C:plasma membrane"/>
    <property type="evidence" value="ECO:0007669"/>
    <property type="project" value="UniProtKB-SubCell"/>
</dbReference>
<comment type="caution">
    <text evidence="10">The sequence shown here is derived from an EMBL/GenBank/DDBJ whole genome shotgun (WGS) entry which is preliminary data.</text>
</comment>
<evidence type="ECO:0000313" key="10">
    <source>
        <dbReference type="EMBL" id="MBH9553672.1"/>
    </source>
</evidence>
<proteinExistence type="inferred from homology"/>
<evidence type="ECO:0000256" key="3">
    <source>
        <dbReference type="ARBA" id="ARBA00022475"/>
    </source>
</evidence>
<keyword evidence="5" id="KW-0653">Protein transport</keyword>
<name>A0A931IVQ4_9BURK</name>
<evidence type="ECO:0000256" key="5">
    <source>
        <dbReference type="ARBA" id="ARBA00022856"/>
    </source>
</evidence>
<feature type="transmembrane region" description="Helical" evidence="9">
    <location>
        <begin position="370"/>
        <end position="390"/>
    </location>
</feature>
<sequence length="497" mass="53490">MSTTTVPVGAQSGDAANETRQPAGIKVLFFAEMWERFSYYGMRALLVLYLVNALGYSRDNALALYGIYTGLVYLTPLIGGAVADRILGKRRAAVIGGTVMMLGHFAMAFEPLLHVALGLLIVGNGFFKPNTTSMVGELYEREDDPRRAGGYSIFYMGINLGAFFSPLVAGTLGEKLGWHWGFGAAGVGMAIGLAQFLWQQKDLGRSGLMPHQEPVGMKDLPQILLWSGGSLLFVVGALQAWRLVGPIYGQLPVIGQILLAVAVIGGAIFWIIKPDAKSEGHEPLTRAEWGRVISIIIVMVFVIAFWTGFEQAGGTMALFADQNTDRMMGSFEVPASWFQSINPLVIVALAPLFAMLWTRLDQSRYRLGDTLKQALGMVVLGLGFVVMAMAQSQADAGAKVGMQWLAIVFFIHTVGELMLSPVGLSMVSRVAPAKVVALMMGVWFLSSAAANTLAGFMEQMLHGSGISLYPFLAAFAIGAGVLLALISRPLEKAMHAK</sequence>
<keyword evidence="7 9" id="KW-0472">Membrane</keyword>
<dbReference type="AlphaFoldDB" id="A0A931IVQ4"/>
<dbReference type="InterPro" id="IPR000109">
    <property type="entry name" value="POT_fam"/>
</dbReference>
<evidence type="ECO:0000256" key="7">
    <source>
        <dbReference type="ARBA" id="ARBA00023136"/>
    </source>
</evidence>
<evidence type="ECO:0000256" key="1">
    <source>
        <dbReference type="ARBA" id="ARBA00004651"/>
    </source>
</evidence>
<feature type="transmembrane region" description="Helical" evidence="9">
    <location>
        <begin position="37"/>
        <end position="55"/>
    </location>
</feature>
<evidence type="ECO:0000256" key="4">
    <source>
        <dbReference type="ARBA" id="ARBA00022692"/>
    </source>
</evidence>
<comment type="similarity">
    <text evidence="8">Belongs to the major facilitator superfamily. Proton-dependent oligopeptide transporter (POT/PTR) (TC 2.A.17) family.</text>
</comment>
<dbReference type="PANTHER" id="PTHR23517">
    <property type="entry name" value="RESISTANCE PROTEIN MDTM, PUTATIVE-RELATED-RELATED"/>
    <property type="match status" value="1"/>
</dbReference>
<evidence type="ECO:0000256" key="2">
    <source>
        <dbReference type="ARBA" id="ARBA00022448"/>
    </source>
</evidence>
<dbReference type="SUPFAM" id="SSF103473">
    <property type="entry name" value="MFS general substrate transporter"/>
    <property type="match status" value="1"/>
</dbReference>
<dbReference type="Gene3D" id="1.20.1250.20">
    <property type="entry name" value="MFS general substrate transporter like domains"/>
    <property type="match status" value="1"/>
</dbReference>
<feature type="transmembrane region" description="Helical" evidence="9">
    <location>
        <begin position="402"/>
        <end position="424"/>
    </location>
</feature>
<dbReference type="Pfam" id="PF00854">
    <property type="entry name" value="PTR2"/>
    <property type="match status" value="2"/>
</dbReference>
<accession>A0A931IVQ4</accession>
<keyword evidence="5" id="KW-0571">Peptide transport</keyword>
<feature type="transmembrane region" description="Helical" evidence="9">
    <location>
        <begin position="62"/>
        <end position="82"/>
    </location>
</feature>
<evidence type="ECO:0000313" key="11">
    <source>
        <dbReference type="Proteomes" id="UP000620139"/>
    </source>
</evidence>
<feature type="transmembrane region" description="Helical" evidence="9">
    <location>
        <begin position="178"/>
        <end position="198"/>
    </location>
</feature>
<feature type="transmembrane region" description="Helical" evidence="9">
    <location>
        <begin position="468"/>
        <end position="487"/>
    </location>
</feature>
<feature type="transmembrane region" description="Helical" evidence="9">
    <location>
        <begin position="219"/>
        <end position="241"/>
    </location>
</feature>
<evidence type="ECO:0000256" key="8">
    <source>
        <dbReference type="RuleBase" id="RU003755"/>
    </source>
</evidence>
<dbReference type="Proteomes" id="UP000620139">
    <property type="component" value="Unassembled WGS sequence"/>
</dbReference>
<dbReference type="InterPro" id="IPR036259">
    <property type="entry name" value="MFS_trans_sf"/>
</dbReference>
<reference evidence="10" key="1">
    <citation type="submission" date="2020-12" db="EMBL/GenBank/DDBJ databases">
        <title>The genome sequence of Inhella sp. 4Y17.</title>
        <authorList>
            <person name="Liu Y."/>
        </authorList>
    </citation>
    <scope>NUCLEOTIDE SEQUENCE</scope>
    <source>
        <strain evidence="10">4Y10</strain>
    </source>
</reference>
<dbReference type="InterPro" id="IPR018456">
    <property type="entry name" value="PTR2_symporter_CS"/>
</dbReference>
<dbReference type="RefSeq" id="WP_198101285.1">
    <property type="nucleotide sequence ID" value="NZ_JAEDAL010000006.1"/>
</dbReference>
<dbReference type="InterPro" id="IPR005279">
    <property type="entry name" value="Dipep/tripep_permease"/>
</dbReference>
<dbReference type="CDD" id="cd17346">
    <property type="entry name" value="MFS_DtpA_like"/>
    <property type="match status" value="1"/>
</dbReference>
<feature type="transmembrane region" description="Helical" evidence="9">
    <location>
        <begin position="102"/>
        <end position="127"/>
    </location>
</feature>
<feature type="transmembrane region" description="Helical" evidence="9">
    <location>
        <begin position="292"/>
        <end position="309"/>
    </location>
</feature>
<dbReference type="GO" id="GO:0006857">
    <property type="term" value="P:oligopeptide transport"/>
    <property type="evidence" value="ECO:0007669"/>
    <property type="project" value="InterPro"/>
</dbReference>
<protein>
    <submittedName>
        <fullName evidence="10">Peptide MFS transporter</fullName>
    </submittedName>
</protein>
<feature type="transmembrane region" description="Helical" evidence="9">
    <location>
        <begin position="148"/>
        <end position="172"/>
    </location>
</feature>
<dbReference type="EMBL" id="JAEDAL010000006">
    <property type="protein sequence ID" value="MBH9553672.1"/>
    <property type="molecule type" value="Genomic_DNA"/>
</dbReference>
<feature type="transmembrane region" description="Helical" evidence="9">
    <location>
        <begin position="337"/>
        <end position="358"/>
    </location>
</feature>
<evidence type="ECO:0000256" key="6">
    <source>
        <dbReference type="ARBA" id="ARBA00022989"/>
    </source>
</evidence>
<dbReference type="InterPro" id="IPR050171">
    <property type="entry name" value="MFS_Transporters"/>
</dbReference>
<dbReference type="NCBIfam" id="TIGR00924">
    <property type="entry name" value="yjdL_sub1_fam"/>
    <property type="match status" value="1"/>
</dbReference>
<keyword evidence="3" id="KW-1003">Cell membrane</keyword>
<keyword evidence="6 9" id="KW-1133">Transmembrane helix</keyword>